<feature type="compositionally biased region" description="Low complexity" evidence="3">
    <location>
        <begin position="122"/>
        <end position="131"/>
    </location>
</feature>
<comment type="caution">
    <text evidence="5">The sequence shown here is derived from an EMBL/GenBank/DDBJ whole genome shotgun (WGS) entry which is preliminary data.</text>
</comment>
<dbReference type="RefSeq" id="WP_346140469.1">
    <property type="nucleotide sequence ID" value="NZ_BAAAUA010000001.1"/>
</dbReference>
<keyword evidence="4" id="KW-0472">Membrane</keyword>
<sequence>MTPHPPSSDRQPDDHPDIDVLADLTEDLLPAERAAEVHAHLADCPDCAETHAALAEVSRLLRDTEPPAMPEDVAARIDAALAAESAARAAVTPAPERPATTPGPRASRPTPPPPGRPKEAARPGGSTRPAPAGGPGRSRRRSATRLLLVTAALAGVLTLGSVLLFQGTHGGGSTAVTADAGHSAPALAPGTGSGAGKSTGAPSSRLPATSSLQEFRVDTLAAQVHTLLATRPSPGIAVENPSDGRPADQAPPACVTAATGHADRLPLATATGRYGTTPVTALIYPSAEGTGRVDVYLVTPDCPGATVLLQRTVDDH</sequence>
<dbReference type="Gene3D" id="1.10.10.1320">
    <property type="entry name" value="Anti-sigma factor, zinc-finger domain"/>
    <property type="match status" value="1"/>
</dbReference>
<evidence type="ECO:0000256" key="3">
    <source>
        <dbReference type="SAM" id="MobiDB-lite"/>
    </source>
</evidence>
<gene>
    <name evidence="5" type="ORF">ACFPZF_28520</name>
</gene>
<feature type="transmembrane region" description="Helical" evidence="4">
    <location>
        <begin position="146"/>
        <end position="165"/>
    </location>
</feature>
<feature type="region of interest" description="Disordered" evidence="3">
    <location>
        <begin position="86"/>
        <end position="141"/>
    </location>
</feature>
<evidence type="ECO:0000256" key="2">
    <source>
        <dbReference type="ARBA" id="ARBA00023163"/>
    </source>
</evidence>
<feature type="compositionally biased region" description="Low complexity" evidence="3">
    <location>
        <begin position="86"/>
        <end position="108"/>
    </location>
</feature>
<reference evidence="6" key="1">
    <citation type="journal article" date="2019" name="Int. J. Syst. Evol. Microbiol.">
        <title>The Global Catalogue of Microorganisms (GCM) 10K type strain sequencing project: providing services to taxonomists for standard genome sequencing and annotation.</title>
        <authorList>
            <consortium name="The Broad Institute Genomics Platform"/>
            <consortium name="The Broad Institute Genome Sequencing Center for Infectious Disease"/>
            <person name="Wu L."/>
            <person name="Ma J."/>
        </authorList>
    </citation>
    <scope>NUCLEOTIDE SEQUENCE [LARGE SCALE GENOMIC DNA]</scope>
    <source>
        <strain evidence="6">CGMCC 4.1622</strain>
    </source>
</reference>
<evidence type="ECO:0000313" key="5">
    <source>
        <dbReference type="EMBL" id="MFC5645281.1"/>
    </source>
</evidence>
<proteinExistence type="predicted"/>
<dbReference type="EMBL" id="JBHSOC010000066">
    <property type="protein sequence ID" value="MFC5645281.1"/>
    <property type="molecule type" value="Genomic_DNA"/>
</dbReference>
<name>A0ABW0VL57_9ACTN</name>
<keyword evidence="1" id="KW-0805">Transcription regulation</keyword>
<evidence type="ECO:0000313" key="6">
    <source>
        <dbReference type="Proteomes" id="UP001596066"/>
    </source>
</evidence>
<keyword evidence="4" id="KW-0812">Transmembrane</keyword>
<evidence type="ECO:0000256" key="1">
    <source>
        <dbReference type="ARBA" id="ARBA00023015"/>
    </source>
</evidence>
<accession>A0ABW0VL57</accession>
<keyword evidence="2" id="KW-0804">Transcription</keyword>
<keyword evidence="6" id="KW-1185">Reference proteome</keyword>
<protein>
    <submittedName>
        <fullName evidence="5">Anti-sigma factor family protein</fullName>
    </submittedName>
</protein>
<feature type="region of interest" description="Disordered" evidence="3">
    <location>
        <begin position="183"/>
        <end position="207"/>
    </location>
</feature>
<dbReference type="InterPro" id="IPR041916">
    <property type="entry name" value="Anti_sigma_zinc_sf"/>
</dbReference>
<organism evidence="5 6">
    <name type="scientific">Kitasatospora cinereorecta</name>
    <dbReference type="NCBI Taxonomy" id="285560"/>
    <lineage>
        <taxon>Bacteria</taxon>
        <taxon>Bacillati</taxon>
        <taxon>Actinomycetota</taxon>
        <taxon>Actinomycetes</taxon>
        <taxon>Kitasatosporales</taxon>
        <taxon>Streptomycetaceae</taxon>
        <taxon>Kitasatospora</taxon>
    </lineage>
</organism>
<dbReference type="Proteomes" id="UP001596066">
    <property type="component" value="Unassembled WGS sequence"/>
</dbReference>
<evidence type="ECO:0000256" key="4">
    <source>
        <dbReference type="SAM" id="Phobius"/>
    </source>
</evidence>
<keyword evidence="4" id="KW-1133">Transmembrane helix</keyword>